<dbReference type="Proteomes" id="UP000654257">
    <property type="component" value="Unassembled WGS sequence"/>
</dbReference>
<evidence type="ECO:0000256" key="6">
    <source>
        <dbReference type="ARBA" id="ARBA00022777"/>
    </source>
</evidence>
<reference evidence="12" key="2">
    <citation type="submission" date="2020-09" db="EMBL/GenBank/DDBJ databases">
        <authorList>
            <person name="Sun Q."/>
            <person name="Sedlacek I."/>
        </authorList>
    </citation>
    <scope>NUCLEOTIDE SEQUENCE</scope>
    <source>
        <strain evidence="12">CCM 7905</strain>
    </source>
</reference>
<dbReference type="InterPro" id="IPR011528">
    <property type="entry name" value="NERD"/>
</dbReference>
<keyword evidence="8" id="KW-0963">Cytoplasm</keyword>
<evidence type="ECO:0000259" key="11">
    <source>
        <dbReference type="PROSITE" id="PS50965"/>
    </source>
</evidence>
<evidence type="ECO:0000256" key="7">
    <source>
        <dbReference type="ARBA" id="ARBA00022840"/>
    </source>
</evidence>
<keyword evidence="7" id="KW-0067">ATP-binding</keyword>
<comment type="similarity">
    <text evidence="3">Belongs to the protein kinase superfamily. NEK Ser/Thr protein kinase family. NIMA subfamily.</text>
</comment>
<comment type="subcellular location">
    <subcellularLocation>
        <location evidence="1">Cytoplasm</location>
        <location evidence="1">Cytoskeleton</location>
        <location evidence="1">Microtubule organizing center</location>
        <location evidence="1">Centrosome</location>
    </subcellularLocation>
    <subcellularLocation>
        <location evidence="2">Cytoplasm</location>
        <location evidence="2">Cytoskeleton</location>
        <location evidence="2">Spindle pole</location>
    </subcellularLocation>
</comment>
<protein>
    <submittedName>
        <fullName evidence="12">Protein kinase</fullName>
    </submittedName>
</protein>
<dbReference type="GO" id="GO:0005524">
    <property type="term" value="F:ATP binding"/>
    <property type="evidence" value="ECO:0007669"/>
    <property type="project" value="UniProtKB-KW"/>
</dbReference>
<dbReference type="InterPro" id="IPR049832">
    <property type="entry name" value="BREX_PglW"/>
</dbReference>
<accession>A0A917CXW8</accession>
<feature type="domain" description="NERD" evidence="11">
    <location>
        <begin position="12"/>
        <end position="126"/>
    </location>
</feature>
<dbReference type="SUPFAM" id="SSF56112">
    <property type="entry name" value="Protein kinase-like (PK-like)"/>
    <property type="match status" value="2"/>
</dbReference>
<gene>
    <name evidence="12" type="ORF">GCM10007304_11540</name>
</gene>
<dbReference type="RefSeq" id="WP_188543683.1">
    <property type="nucleotide sequence ID" value="NZ_BMCU01000001.1"/>
</dbReference>
<dbReference type="GO" id="GO:0005813">
    <property type="term" value="C:centrosome"/>
    <property type="evidence" value="ECO:0007669"/>
    <property type="project" value="UniProtKB-SubCell"/>
</dbReference>
<evidence type="ECO:0000256" key="1">
    <source>
        <dbReference type="ARBA" id="ARBA00004300"/>
    </source>
</evidence>
<dbReference type="PANTHER" id="PTHR43289">
    <property type="entry name" value="MITOGEN-ACTIVATED PROTEIN KINASE KINASE KINASE 20-RELATED"/>
    <property type="match status" value="1"/>
</dbReference>
<feature type="region of interest" description="Disordered" evidence="9">
    <location>
        <begin position="1198"/>
        <end position="1220"/>
    </location>
</feature>
<evidence type="ECO:0000259" key="10">
    <source>
        <dbReference type="PROSITE" id="PS50011"/>
    </source>
</evidence>
<dbReference type="PROSITE" id="PS50965">
    <property type="entry name" value="NERD"/>
    <property type="match status" value="1"/>
</dbReference>
<name>A0A917CXW8_9NOCA</name>
<evidence type="ECO:0000256" key="4">
    <source>
        <dbReference type="ARBA" id="ARBA00022679"/>
    </source>
</evidence>
<dbReference type="GO" id="GO:0000922">
    <property type="term" value="C:spindle pole"/>
    <property type="evidence" value="ECO:0007669"/>
    <property type="project" value="UniProtKB-SubCell"/>
</dbReference>
<reference evidence="12" key="1">
    <citation type="journal article" date="2014" name="Int. J. Syst. Evol. Microbiol.">
        <title>Complete genome sequence of Corynebacterium casei LMG S-19264T (=DSM 44701T), isolated from a smear-ripened cheese.</title>
        <authorList>
            <consortium name="US DOE Joint Genome Institute (JGI-PGF)"/>
            <person name="Walter F."/>
            <person name="Albersmeier A."/>
            <person name="Kalinowski J."/>
            <person name="Ruckert C."/>
        </authorList>
    </citation>
    <scope>NUCLEOTIDE SEQUENCE</scope>
    <source>
        <strain evidence="12">CCM 7905</strain>
    </source>
</reference>
<evidence type="ECO:0000313" key="13">
    <source>
        <dbReference type="Proteomes" id="UP000654257"/>
    </source>
</evidence>
<evidence type="ECO:0000256" key="5">
    <source>
        <dbReference type="ARBA" id="ARBA00022741"/>
    </source>
</evidence>
<dbReference type="PROSITE" id="PS50011">
    <property type="entry name" value="PROTEIN_KINASE_DOM"/>
    <property type="match status" value="2"/>
</dbReference>
<dbReference type="Pfam" id="PF00069">
    <property type="entry name" value="Pkinase"/>
    <property type="match status" value="1"/>
</dbReference>
<keyword evidence="5" id="KW-0547">Nucleotide-binding</keyword>
<dbReference type="InterPro" id="IPR000719">
    <property type="entry name" value="Prot_kinase_dom"/>
</dbReference>
<dbReference type="PANTHER" id="PTHR43289:SF33">
    <property type="entry name" value="SERINE_THREONINE KINASE 31"/>
    <property type="match status" value="1"/>
</dbReference>
<comment type="caution">
    <text evidence="12">The sequence shown here is derived from an EMBL/GenBank/DDBJ whole genome shotgun (WGS) entry which is preliminary data.</text>
</comment>
<dbReference type="EMBL" id="BMCU01000001">
    <property type="protein sequence ID" value="GGF99368.1"/>
    <property type="molecule type" value="Genomic_DNA"/>
</dbReference>
<proteinExistence type="inferred from homology"/>
<keyword evidence="13" id="KW-1185">Reference proteome</keyword>
<dbReference type="InterPro" id="IPR001245">
    <property type="entry name" value="Ser-Thr/Tyr_kinase_cat_dom"/>
</dbReference>
<keyword evidence="4" id="KW-0808">Transferase</keyword>
<sequence length="1415" mass="152979">MKDGRWVEVSPSQFAHEQAGLDVVKALLPDAPPFRAWSNFEFRDNSGRWHEVDLLVLARDTLYLIELKHYRGTIRGNDHVWSRDGRRSEDSPLLLARRKAQRFSTLLKDTLRAKVGNYPRNAVPYVQELVFLHHPDTRCELPDHSKINLYGLDGDASTGLPGLSHRLLAPATRAPVTEEGGLLISDLMKAIGLAPRRQREVGSWIIDETPLADGDGWQDWPAFHHVDTERHARIRFYVPKPGASSADAFARRSAVEHEFRLLARLRHDGLQVPVDLVNNPELGVGLVFPQAKDDVPLDLWLADHRGRLTLEQQFDLIAQLADIVQYAHRNRVVHRSLNPRAVSIRERGTANLVVQVLDWDTAGVLPANADSGVTRLSEGPLSVMAGSMSDAARTFSAPEGLRPADPAKLDVFGLGALTFYLMSGGTNPATDRGGLLERLQREGGLDLAAEVPQVPTALRQLVLDATKGSPAERTESVALFVDGLNDVRTELVRIDDDVDPTSAGPGTKLGTDGRFVVTRRLGVGSTAVGLLVEDKQVKAERVLKVSLNSDAAQRLRAEALVLSKLQNEDRIVTLHDVLDDLDGHTALLLSFAGRTTLAEEMASRAGSLSLDQLERWGSDILAAVVALERSGVMHRDIKPSNLGIKTTKASSDSRVLMYDFSMAGIDVRNVEAGSPPYLDPFLGTGGRTQYDTAAERYGAAVVLFEMATGGTPRYGTDAQANPAVVTDDITLDPDAFDCAVRTGMLTFFRSALSRTAGQRPDTAEDMLRLWQNAFHTVDDKKTAEDDDRVRKADAGTLLAQAGLSVRGASALLTLQVTTVGELLALDVALLNRLVAREGRDTRREIKDRYREWTARLGKQRRRGRDGLMGLTDAKDLLLNAVTESRGSSTRRQAAEAILGATPGIDEFASVTEIAAHLGKAPQRGPQLIKELQSDWAEDDKARALLDALVDSVTTILNESGGVAAVATLREEVRSRLPADAASPGDVTARAEADRLAGGLLRVALDRLTEWESASGVQELVRRRHGRRLTLIAQDESLLAAAEAAAAHADDLVTSDLHAVIPAAKAASALRMAFSDGYSKASGQDSEMISPPSEQRLVKLAAAGSSQAAVSGRGELHNIAISPAECLKLALSGISQVETLSPNQIQSRVAARFPALDRLPHRPRLDSIVEHSGVGLTFDGSNYHFADARPSSVTNLQTRTSTGVRGSFTGSGSTKTAGDSSITRQRSEALLAQSIAERGFMAVKVPVPPTRPSAHLAVAQALADRYGGEVYDITGSIIDAMSATARERGISWDLVRAADAAPSPSKDATRLQTLVGLSMPSVINHLRQMAFSANDTSSPLVLTEPAALARYGAMDLLPVLSDLSVRRVRPIWLVLPQIRGQRGLYIDHRSVQLSSPGGQFVSWDIGWASPSEVEGA</sequence>
<evidence type="ECO:0000256" key="8">
    <source>
        <dbReference type="ARBA" id="ARBA00023212"/>
    </source>
</evidence>
<evidence type="ECO:0000313" key="12">
    <source>
        <dbReference type="EMBL" id="GGF99368.1"/>
    </source>
</evidence>
<dbReference type="NCBIfam" id="NF033442">
    <property type="entry name" value="BREX_PglW"/>
    <property type="match status" value="1"/>
</dbReference>
<feature type="domain" description="Protein kinase" evidence="10">
    <location>
        <begin position="205"/>
        <end position="492"/>
    </location>
</feature>
<evidence type="ECO:0000256" key="3">
    <source>
        <dbReference type="ARBA" id="ARBA00010886"/>
    </source>
</evidence>
<feature type="domain" description="Protein kinase" evidence="10">
    <location>
        <begin position="515"/>
        <end position="774"/>
    </location>
</feature>
<dbReference type="Pfam" id="PF07714">
    <property type="entry name" value="PK_Tyr_Ser-Thr"/>
    <property type="match status" value="1"/>
</dbReference>
<organism evidence="12 13">
    <name type="scientific">Rhodococcoides trifolii</name>
    <dbReference type="NCBI Taxonomy" id="908250"/>
    <lineage>
        <taxon>Bacteria</taxon>
        <taxon>Bacillati</taxon>
        <taxon>Actinomycetota</taxon>
        <taxon>Actinomycetes</taxon>
        <taxon>Mycobacteriales</taxon>
        <taxon>Nocardiaceae</taxon>
        <taxon>Rhodococcoides</taxon>
    </lineage>
</organism>
<keyword evidence="6 12" id="KW-0418">Kinase</keyword>
<dbReference type="Gene3D" id="1.10.510.10">
    <property type="entry name" value="Transferase(Phosphotransferase) domain 1"/>
    <property type="match status" value="2"/>
</dbReference>
<evidence type="ECO:0000256" key="9">
    <source>
        <dbReference type="SAM" id="MobiDB-lite"/>
    </source>
</evidence>
<keyword evidence="8" id="KW-0206">Cytoskeleton</keyword>
<dbReference type="Pfam" id="PF08378">
    <property type="entry name" value="NERD"/>
    <property type="match status" value="1"/>
</dbReference>
<dbReference type="InterPro" id="IPR011009">
    <property type="entry name" value="Kinase-like_dom_sf"/>
</dbReference>
<dbReference type="GO" id="GO:0004674">
    <property type="term" value="F:protein serine/threonine kinase activity"/>
    <property type="evidence" value="ECO:0007669"/>
    <property type="project" value="TreeGrafter"/>
</dbReference>
<dbReference type="SMART" id="SM00220">
    <property type="entry name" value="S_TKc"/>
    <property type="match status" value="1"/>
</dbReference>
<evidence type="ECO:0000256" key="2">
    <source>
        <dbReference type="ARBA" id="ARBA00004647"/>
    </source>
</evidence>